<organism evidence="1 2">
    <name type="scientific">Ceraceosorus guamensis</name>
    <dbReference type="NCBI Taxonomy" id="1522189"/>
    <lineage>
        <taxon>Eukaryota</taxon>
        <taxon>Fungi</taxon>
        <taxon>Dikarya</taxon>
        <taxon>Basidiomycota</taxon>
        <taxon>Ustilaginomycotina</taxon>
        <taxon>Exobasidiomycetes</taxon>
        <taxon>Ceraceosorales</taxon>
        <taxon>Ceraceosoraceae</taxon>
        <taxon>Ceraceosorus</taxon>
    </lineage>
</organism>
<dbReference type="Proteomes" id="UP000245783">
    <property type="component" value="Unassembled WGS sequence"/>
</dbReference>
<evidence type="ECO:0000313" key="2">
    <source>
        <dbReference type="Proteomes" id="UP000245783"/>
    </source>
</evidence>
<accession>A0A316W4N9</accession>
<reference evidence="1 2" key="1">
    <citation type="journal article" date="2018" name="Mol. Biol. Evol.">
        <title>Broad Genomic Sampling Reveals a Smut Pathogenic Ancestry of the Fungal Clade Ustilaginomycotina.</title>
        <authorList>
            <person name="Kijpornyongpan T."/>
            <person name="Mondo S.J."/>
            <person name="Barry K."/>
            <person name="Sandor L."/>
            <person name="Lee J."/>
            <person name="Lipzen A."/>
            <person name="Pangilinan J."/>
            <person name="LaButti K."/>
            <person name="Hainaut M."/>
            <person name="Henrissat B."/>
            <person name="Grigoriev I.V."/>
            <person name="Spatafora J.W."/>
            <person name="Aime M.C."/>
        </authorList>
    </citation>
    <scope>NUCLEOTIDE SEQUENCE [LARGE SCALE GENOMIC DNA]</scope>
    <source>
        <strain evidence="1 2">MCA 4658</strain>
    </source>
</reference>
<sequence length="430" mass="47165">MMRSSLNARQEAKLRLAYGLAEDEALPRPFGDNPFAGDADPNESVASLCGIGQAVFDFELKEISARALLGRGDLAVVAVKNEVNGDRVASEWSDGQGNSSASPLQVCGTLSRGRASSVHLIKMCNGRLVVLKLFHKTEIGSLQFERESQAYASLGRQGLLLPPTTTGGEHECATNDLDQRQLEAIAPHCFGWLNLDHLASATQTPQGLITAIKQSSRGILIDYLRPQQGWTTLEAPHGSAQSHALHPTRLCREACQAAIEALQCTPRCHGDVYGRNVLVRSKPILRTHQAQHESACASTTFRRDAEAQWQAVWVDWASSPSMSHIYAAHANPDAERRAVSLHAKAKRKELALLWSRLFEVMNERGLSRWSAGGAPIWIVTTLLHSFAFTVMPFTYSRGAAERQPGTKLGYTYMAKSHHAAQRSWERQGPS</sequence>
<evidence type="ECO:0000313" key="1">
    <source>
        <dbReference type="EMBL" id="PWN44840.1"/>
    </source>
</evidence>
<evidence type="ECO:0008006" key="3">
    <source>
        <dbReference type="Google" id="ProtNLM"/>
    </source>
</evidence>
<dbReference type="EMBL" id="KZ819358">
    <property type="protein sequence ID" value="PWN44840.1"/>
    <property type="molecule type" value="Genomic_DNA"/>
</dbReference>
<dbReference type="RefSeq" id="XP_025372000.1">
    <property type="nucleotide sequence ID" value="XM_025516867.1"/>
</dbReference>
<gene>
    <name evidence="1" type="ORF">IE81DRAFT_364543</name>
</gene>
<dbReference type="InterPro" id="IPR011009">
    <property type="entry name" value="Kinase-like_dom_sf"/>
</dbReference>
<dbReference type="GeneID" id="37038737"/>
<name>A0A316W4N9_9BASI</name>
<dbReference type="AlphaFoldDB" id="A0A316W4N9"/>
<protein>
    <recommendedName>
        <fullName evidence="3">Protein kinase domain-containing protein</fullName>
    </recommendedName>
</protein>
<proteinExistence type="predicted"/>
<keyword evidence="2" id="KW-1185">Reference proteome</keyword>
<dbReference type="InParanoid" id="A0A316W4N9"/>
<dbReference type="SUPFAM" id="SSF56112">
    <property type="entry name" value="Protein kinase-like (PK-like)"/>
    <property type="match status" value="1"/>
</dbReference>
<dbReference type="OrthoDB" id="10359106at2759"/>